<evidence type="ECO:0000256" key="1">
    <source>
        <dbReference type="SAM" id="SignalP"/>
    </source>
</evidence>
<dbReference type="EMBL" id="RYYV01000003">
    <property type="protein sequence ID" value="RUL78224.1"/>
    <property type="molecule type" value="Genomic_DNA"/>
</dbReference>
<protein>
    <submittedName>
        <fullName evidence="2">Uncharacterized protein</fullName>
    </submittedName>
</protein>
<keyword evidence="1" id="KW-0732">Signal</keyword>
<feature type="chain" id="PRO_5019400520" evidence="1">
    <location>
        <begin position="19"/>
        <end position="222"/>
    </location>
</feature>
<feature type="signal peptide" evidence="1">
    <location>
        <begin position="1"/>
        <end position="18"/>
    </location>
</feature>
<dbReference type="AlphaFoldDB" id="A0A432M8L6"/>
<dbReference type="Proteomes" id="UP000274358">
    <property type="component" value="Unassembled WGS sequence"/>
</dbReference>
<reference evidence="2 3" key="1">
    <citation type="submission" date="2018-12" db="EMBL/GenBank/DDBJ databases">
        <title>Dyella dinghuensis sp. nov. DHOA06 and Dyella choica sp. nov. 4M-K27, isolated from forest soil.</title>
        <authorList>
            <person name="Qiu L.-H."/>
            <person name="Gao Z.-H."/>
        </authorList>
    </citation>
    <scope>NUCLEOTIDE SEQUENCE [LARGE SCALE GENOMIC DNA]</scope>
    <source>
        <strain evidence="2 3">4M-K27</strain>
    </source>
</reference>
<evidence type="ECO:0000313" key="2">
    <source>
        <dbReference type="EMBL" id="RUL78224.1"/>
    </source>
</evidence>
<gene>
    <name evidence="2" type="ORF">EKH80_05130</name>
</gene>
<dbReference type="RefSeq" id="WP_126683660.1">
    <property type="nucleotide sequence ID" value="NZ_RYYV01000003.1"/>
</dbReference>
<sequence length="222" mass="24115">MRMLAFVCGVFAICTCAASELHVIGGAKTKFCLPDINKVADVPWVPEDLPGTPSAFAFAGCATMSDHHVKDCGTPSSIVGGLVEAKSAYRSQRWGDVGVSALLKKIASAPGAELKPAQDGAVVIVHNEKLWKPDWFIWGKARRLASQTKPHLEDDDVLLASCHYLPTMSFRSFGAYVFDCDRSILAGDYALQYTYRSETLVPADLKSLDAAMIAAIDQWRCD</sequence>
<accession>A0A432M8L6</accession>
<proteinExistence type="predicted"/>
<comment type="caution">
    <text evidence="2">The sequence shown here is derived from an EMBL/GenBank/DDBJ whole genome shotgun (WGS) entry which is preliminary data.</text>
</comment>
<keyword evidence="3" id="KW-1185">Reference proteome</keyword>
<evidence type="ECO:0000313" key="3">
    <source>
        <dbReference type="Proteomes" id="UP000274358"/>
    </source>
</evidence>
<name>A0A432M8L6_9GAMM</name>
<organism evidence="2 3">
    <name type="scientific">Dyella choica</name>
    <dbReference type="NCBI Taxonomy" id="1927959"/>
    <lineage>
        <taxon>Bacteria</taxon>
        <taxon>Pseudomonadati</taxon>
        <taxon>Pseudomonadota</taxon>
        <taxon>Gammaproteobacteria</taxon>
        <taxon>Lysobacterales</taxon>
        <taxon>Rhodanobacteraceae</taxon>
        <taxon>Dyella</taxon>
    </lineage>
</organism>